<evidence type="ECO:0000313" key="2">
    <source>
        <dbReference type="EMBL" id="MDF3290168.1"/>
    </source>
</evidence>
<dbReference type="Proteomes" id="UP001216579">
    <property type="component" value="Unassembled WGS sequence"/>
</dbReference>
<dbReference type="Pfam" id="PF01979">
    <property type="entry name" value="Amidohydro_1"/>
    <property type="match status" value="1"/>
</dbReference>
<dbReference type="Gene3D" id="2.30.40.10">
    <property type="entry name" value="Urease, subunit C, domain 1"/>
    <property type="match status" value="1"/>
</dbReference>
<evidence type="ECO:0000313" key="3">
    <source>
        <dbReference type="Proteomes" id="UP001216579"/>
    </source>
</evidence>
<dbReference type="SUPFAM" id="SSF51556">
    <property type="entry name" value="Metallo-dependent hydrolases"/>
    <property type="match status" value="1"/>
</dbReference>
<dbReference type="PANTHER" id="PTHR43135:SF3">
    <property type="entry name" value="ALPHA-D-RIBOSE 1-METHYLPHOSPHONATE 5-TRIPHOSPHATE DIPHOSPHATASE"/>
    <property type="match status" value="1"/>
</dbReference>
<reference evidence="2 3" key="1">
    <citation type="submission" date="2023-03" db="EMBL/GenBank/DDBJ databases">
        <title>Draft genome sequence of Streptomyces sp. RB6PN23 isolated from peat swamp forest in Thailand.</title>
        <authorList>
            <person name="Klaysubun C."/>
            <person name="Duangmal K."/>
        </authorList>
    </citation>
    <scope>NUCLEOTIDE SEQUENCE [LARGE SCALE GENOMIC DNA]</scope>
    <source>
        <strain evidence="2 3">RB6PN23</strain>
    </source>
</reference>
<sequence>MLITAGRVLIDATGECVAEGAVLIRGGTIIAAGRHTDVESQAQPGEARLSFPRSTVLPGLIDAHVHLCFDGGPDPVTMLQGRDDESLLHDMKRRAEQLLSIGVTTARDLGDRGGLALQLASAISQGSAVGPRLICAGRPLTTKGGHCWFLGGEVEGEDEIRSLIQRNIAAGAKVIKVMATGGGLTKGGPASWASQFSPEELAIVVREAHQAGLPVAAHAHGADGIAAAVAAGADTIEHCSWMTRDGFGVREDVLAQIIDKGIFVCPTTSPQWRRLPEIFGPERAEALVGMARQVAQSGARLIAGTDAGVGRAGFDGLVSSLGFYRHLGLPNSRIIEMATGEAARALGLGDVTGRIAPGYSADLLIVDGDPLADLDALRSVNTVFAAGRQYQPSRATGE</sequence>
<keyword evidence="3" id="KW-1185">Reference proteome</keyword>
<protein>
    <submittedName>
        <fullName evidence="2">Amidohydrolase family protein</fullName>
    </submittedName>
</protein>
<dbReference type="InterPro" id="IPR011059">
    <property type="entry name" value="Metal-dep_hydrolase_composite"/>
</dbReference>
<dbReference type="SUPFAM" id="SSF51338">
    <property type="entry name" value="Composite domain of metallo-dependent hydrolases"/>
    <property type="match status" value="2"/>
</dbReference>
<dbReference type="Gene3D" id="3.20.20.140">
    <property type="entry name" value="Metal-dependent hydrolases"/>
    <property type="match status" value="1"/>
</dbReference>
<dbReference type="RefSeq" id="WP_276093612.1">
    <property type="nucleotide sequence ID" value="NZ_JARJBC010000006.1"/>
</dbReference>
<dbReference type="InterPro" id="IPR006680">
    <property type="entry name" value="Amidohydro-rel"/>
</dbReference>
<organism evidence="2 3">
    <name type="scientific">Streptomyces silvisoli</name>
    <dbReference type="NCBI Taxonomy" id="3034235"/>
    <lineage>
        <taxon>Bacteria</taxon>
        <taxon>Bacillati</taxon>
        <taxon>Actinomycetota</taxon>
        <taxon>Actinomycetes</taxon>
        <taxon>Kitasatosporales</taxon>
        <taxon>Streptomycetaceae</taxon>
        <taxon>Streptomyces</taxon>
    </lineage>
</organism>
<proteinExistence type="predicted"/>
<accession>A0ABT5ZMD8</accession>
<dbReference type="PANTHER" id="PTHR43135">
    <property type="entry name" value="ALPHA-D-RIBOSE 1-METHYLPHOSPHONATE 5-TRIPHOSPHATE DIPHOSPHATASE"/>
    <property type="match status" value="1"/>
</dbReference>
<evidence type="ECO:0000259" key="1">
    <source>
        <dbReference type="Pfam" id="PF01979"/>
    </source>
</evidence>
<dbReference type="InterPro" id="IPR032466">
    <property type="entry name" value="Metal_Hydrolase"/>
</dbReference>
<dbReference type="EMBL" id="JARJBC010000006">
    <property type="protein sequence ID" value="MDF3290168.1"/>
    <property type="molecule type" value="Genomic_DNA"/>
</dbReference>
<feature type="domain" description="Amidohydrolase-related" evidence="1">
    <location>
        <begin position="55"/>
        <end position="388"/>
    </location>
</feature>
<comment type="caution">
    <text evidence="2">The sequence shown here is derived from an EMBL/GenBank/DDBJ whole genome shotgun (WGS) entry which is preliminary data.</text>
</comment>
<gene>
    <name evidence="2" type="ORF">P3G67_13115</name>
</gene>
<name>A0ABT5ZMD8_9ACTN</name>
<dbReference type="InterPro" id="IPR051781">
    <property type="entry name" value="Metallo-dep_Hydrolase"/>
</dbReference>